<feature type="transmembrane region" description="Helical" evidence="1">
    <location>
        <begin position="132"/>
        <end position="148"/>
    </location>
</feature>
<feature type="transmembrane region" description="Helical" evidence="1">
    <location>
        <begin position="335"/>
        <end position="353"/>
    </location>
</feature>
<feature type="transmembrane region" description="Helical" evidence="1">
    <location>
        <begin position="310"/>
        <end position="329"/>
    </location>
</feature>
<feature type="transmembrane region" description="Helical" evidence="1">
    <location>
        <begin position="277"/>
        <end position="298"/>
    </location>
</feature>
<gene>
    <name evidence="2" type="ORF">QSV35_02990</name>
</gene>
<evidence type="ECO:0000313" key="3">
    <source>
        <dbReference type="Proteomes" id="UP001235064"/>
    </source>
</evidence>
<evidence type="ECO:0000313" key="2">
    <source>
        <dbReference type="EMBL" id="MDL9978287.1"/>
    </source>
</evidence>
<dbReference type="Proteomes" id="UP001235064">
    <property type="component" value="Unassembled WGS sequence"/>
</dbReference>
<evidence type="ECO:0008006" key="4">
    <source>
        <dbReference type="Google" id="ProtNLM"/>
    </source>
</evidence>
<sequence length="500" mass="52255">MSRPTALARAVVITIPAGLAALLVAVRWSNAPLWRDEFATSMYASLSPGRLLEATSHVDGVLAPYYLLVHALAPLAGLGEGMRWASAFGFVATSALVGILGQRWFGTVSGLFAGSAFAIGAAGIASGANARPYALSILAVAVAILALDTTRTARSPAAGWIVYSAAGVVAVILQPLAALPLALTVILSVSAPRARNAAIWAAVSIPWFVATLLMILRGLGQRGQLDWLSRVDARDAVQTLAAALSLSPGRAVAFDAVVLAVFLAVGLLTLVRGTRSWRRPLLFALALAVAPTALLFAMSVTIRPLLAERYVLWSSIGAALVIGAAVGRLAVEHRLWDVVGACAAIVLLIVGGARGAESALYPLRGDDFPAIASDIRSSAQPGDLLVVVQRYEQGGVAYGFAEASGDRGYRREILQTVPDGPLPVLGVRRIESVDPLRTSPVASKDATDPSRTMWIVSIWPPTLEDRSGLDPAIAACVSHATPSTGRLIHGSWLFRVPCPG</sequence>
<evidence type="ECO:0000256" key="1">
    <source>
        <dbReference type="SAM" id="Phobius"/>
    </source>
</evidence>
<feature type="transmembrane region" description="Helical" evidence="1">
    <location>
        <begin position="7"/>
        <end position="28"/>
    </location>
</feature>
<reference evidence="2 3" key="1">
    <citation type="submission" date="2023-06" db="EMBL/GenBank/DDBJ databases">
        <title>Microbacterium sp. nov., isolated from a waste landfill.</title>
        <authorList>
            <person name="Wen W."/>
        </authorList>
    </citation>
    <scope>NUCLEOTIDE SEQUENCE [LARGE SCALE GENOMIC DNA]</scope>
    <source>
        <strain evidence="2 3">ASV49</strain>
    </source>
</reference>
<feature type="transmembrane region" description="Helical" evidence="1">
    <location>
        <begin position="84"/>
        <end position="101"/>
    </location>
</feature>
<keyword evidence="3" id="KW-1185">Reference proteome</keyword>
<proteinExistence type="predicted"/>
<feature type="transmembrane region" description="Helical" evidence="1">
    <location>
        <begin position="197"/>
        <end position="216"/>
    </location>
</feature>
<dbReference type="EMBL" id="JASXSZ010000001">
    <property type="protein sequence ID" value="MDL9978287.1"/>
    <property type="molecule type" value="Genomic_DNA"/>
</dbReference>
<keyword evidence="1" id="KW-0472">Membrane</keyword>
<name>A0ABT7MV11_9MICO</name>
<accession>A0ABT7MV11</accession>
<feature type="transmembrane region" description="Helical" evidence="1">
    <location>
        <begin position="108"/>
        <end position="126"/>
    </location>
</feature>
<keyword evidence="1" id="KW-0812">Transmembrane</keyword>
<feature type="transmembrane region" description="Helical" evidence="1">
    <location>
        <begin position="160"/>
        <end position="191"/>
    </location>
</feature>
<comment type="caution">
    <text evidence="2">The sequence shown here is derived from an EMBL/GenBank/DDBJ whole genome shotgun (WGS) entry which is preliminary data.</text>
</comment>
<organism evidence="2 3">
    <name type="scientific">Microbacterium candidum</name>
    <dbReference type="NCBI Taxonomy" id="3041922"/>
    <lineage>
        <taxon>Bacteria</taxon>
        <taxon>Bacillati</taxon>
        <taxon>Actinomycetota</taxon>
        <taxon>Actinomycetes</taxon>
        <taxon>Micrococcales</taxon>
        <taxon>Microbacteriaceae</taxon>
        <taxon>Microbacterium</taxon>
    </lineage>
</organism>
<keyword evidence="1" id="KW-1133">Transmembrane helix</keyword>
<protein>
    <recommendedName>
        <fullName evidence="4">Glycosyltransferase RgtA/B/C/D-like domain-containing protein</fullName>
    </recommendedName>
</protein>
<dbReference type="RefSeq" id="WP_286286561.1">
    <property type="nucleotide sequence ID" value="NZ_JASXSZ010000001.1"/>
</dbReference>
<feature type="transmembrane region" description="Helical" evidence="1">
    <location>
        <begin position="252"/>
        <end position="271"/>
    </location>
</feature>